<dbReference type="GO" id="GO:0050829">
    <property type="term" value="P:defense response to Gram-negative bacterium"/>
    <property type="evidence" value="ECO:0007669"/>
    <property type="project" value="TreeGrafter"/>
</dbReference>
<dbReference type="InterPro" id="IPR026906">
    <property type="entry name" value="LRR_5"/>
</dbReference>
<dbReference type="SUPFAM" id="SSF52058">
    <property type="entry name" value="L domain-like"/>
    <property type="match status" value="2"/>
</dbReference>
<proteinExistence type="inferred from homology"/>
<keyword evidence="3" id="KW-1003">Cell membrane</keyword>
<reference evidence="18" key="1">
    <citation type="submission" date="2022-03" db="EMBL/GenBank/DDBJ databases">
        <authorList>
            <person name="Alioto T."/>
            <person name="Alioto T."/>
            <person name="Gomez Garrido J."/>
        </authorList>
    </citation>
    <scope>NUCLEOTIDE SEQUENCE</scope>
</reference>
<dbReference type="InterPro" id="IPR003591">
    <property type="entry name" value="Leu-rich_rpt_typical-subtyp"/>
</dbReference>
<dbReference type="GO" id="GO:0002755">
    <property type="term" value="P:MyD88-dependent toll-like receptor signaling pathway"/>
    <property type="evidence" value="ECO:0007669"/>
    <property type="project" value="TreeGrafter"/>
</dbReference>
<keyword evidence="11 15" id="KW-0472">Membrane</keyword>
<keyword evidence="5" id="KW-0433">Leucine-rich repeat</keyword>
<keyword evidence="6 15" id="KW-0812">Transmembrane</keyword>
<keyword evidence="7 16" id="KW-0732">Signal</keyword>
<evidence type="ECO:0000256" key="4">
    <source>
        <dbReference type="ARBA" id="ARBA00022588"/>
    </source>
</evidence>
<feature type="signal peptide" evidence="16">
    <location>
        <begin position="1"/>
        <end position="30"/>
    </location>
</feature>
<dbReference type="InterPro" id="IPR001611">
    <property type="entry name" value="Leu-rich_rpt"/>
</dbReference>
<evidence type="ECO:0000259" key="17">
    <source>
        <dbReference type="SMART" id="SM00082"/>
    </source>
</evidence>
<keyword evidence="10 15" id="KW-1133">Transmembrane helix</keyword>
<evidence type="ECO:0000256" key="1">
    <source>
        <dbReference type="ARBA" id="ARBA00004251"/>
    </source>
</evidence>
<dbReference type="InterPro" id="IPR000483">
    <property type="entry name" value="Cys-rich_flank_reg_C"/>
</dbReference>
<keyword evidence="8" id="KW-0677">Repeat</keyword>
<keyword evidence="9" id="KW-0391">Immunity</keyword>
<dbReference type="GO" id="GO:0034142">
    <property type="term" value="P:toll-like receptor 4 signaling pathway"/>
    <property type="evidence" value="ECO:0007669"/>
    <property type="project" value="TreeGrafter"/>
</dbReference>
<dbReference type="PANTHER" id="PTHR24365">
    <property type="entry name" value="TOLL-LIKE RECEPTOR"/>
    <property type="match status" value="1"/>
</dbReference>
<dbReference type="Pfam" id="PF13306">
    <property type="entry name" value="LRR_5"/>
    <property type="match status" value="2"/>
</dbReference>
<sequence>MRTGEAALTAMDYRLYWILLLTFCSAYSQAPDVMQELMCQEVVADQSYSCEGLGLQNVPSSIPLTTEILDFSFNSLYALYDSTFSRLRNLTYLNLARCNINWIYDYVFQSNIHLKTIILIGNPVLYIKDYAFSGAIPVSHLFLQQTSLTNISKIKVTNLNALENLNFGHNFISSVWLPDTLPTRKLQTLDFRFNVITKITTKDTEILKNIKNLSLLLMGNNIDYIEPNSFNSSVLNILDLTACGQNANLSDLLGGLNGLTTNILRIGTFENMKNKFPVTPNTLHGLCNISVNEVDLQHTHFDQLSPNTFFCLSKVQKLDLTNTWIDCFPKFNNSLRDLILHKNEFNSLCDIKTESLTLLTSLHVRYNEKMISMGTGCLKNLQSLQFLDLSHSIEETKDCCSNHSMGLVALKYLNLSSNGRLTLSQHSFPDSDNLEVLDFAYTHIFIPESFSPFSNLKLLKVLNMSHSYINGSNDHILEGLHNLSYLNLKKCSFYSGVIKASNLFKHAVNLEDLILSSCEITAIEEHAFSNLKKLNYVDLSQNQLLQFSSNAFGDLSYIYLNFAFNRITIIPFNLVHNIGNQSIINLSHNPLDCSCSNTQFISWYMENLKMFEDNSNTLCWSPQSANGTMLSMLKINCETSSGVIFVIILAVIVVIIIIIVAVRYYRKKLYSSI</sequence>
<dbReference type="Pfam" id="PF13855">
    <property type="entry name" value="LRR_8"/>
    <property type="match status" value="1"/>
</dbReference>
<dbReference type="PANTHER" id="PTHR24365:SF521">
    <property type="entry name" value="TOLL-LIKE RECEPTOR 4"/>
    <property type="match status" value="1"/>
</dbReference>
<evidence type="ECO:0000256" key="2">
    <source>
        <dbReference type="ARBA" id="ARBA00009634"/>
    </source>
</evidence>
<dbReference type="AlphaFoldDB" id="A0AAD1W6U1"/>
<gene>
    <name evidence="18" type="ORF">PECUL_23A039155</name>
</gene>
<evidence type="ECO:0000256" key="12">
    <source>
        <dbReference type="ARBA" id="ARBA00023170"/>
    </source>
</evidence>
<evidence type="ECO:0000256" key="9">
    <source>
        <dbReference type="ARBA" id="ARBA00022859"/>
    </source>
</evidence>
<keyword evidence="12" id="KW-0675">Receptor</keyword>
<dbReference type="GO" id="GO:0001530">
    <property type="term" value="F:lipopolysaccharide binding"/>
    <property type="evidence" value="ECO:0007669"/>
    <property type="project" value="TreeGrafter"/>
</dbReference>
<evidence type="ECO:0000256" key="7">
    <source>
        <dbReference type="ARBA" id="ARBA00022729"/>
    </source>
</evidence>
<evidence type="ECO:0000256" key="8">
    <source>
        <dbReference type="ARBA" id="ARBA00022737"/>
    </source>
</evidence>
<name>A0AAD1W6U1_PELCU</name>
<keyword evidence="13" id="KW-0325">Glycoprotein</keyword>
<dbReference type="GO" id="GO:0046696">
    <property type="term" value="C:lipopolysaccharide receptor complex"/>
    <property type="evidence" value="ECO:0007669"/>
    <property type="project" value="TreeGrafter"/>
</dbReference>
<evidence type="ECO:0000313" key="19">
    <source>
        <dbReference type="Proteomes" id="UP001295444"/>
    </source>
</evidence>
<feature type="domain" description="LRRCT" evidence="17">
    <location>
        <begin position="589"/>
        <end position="638"/>
    </location>
</feature>
<evidence type="ECO:0000256" key="14">
    <source>
        <dbReference type="ARBA" id="ARBA00023198"/>
    </source>
</evidence>
<dbReference type="SMART" id="SM00082">
    <property type="entry name" value="LRRCT"/>
    <property type="match status" value="1"/>
</dbReference>
<organism evidence="18 19">
    <name type="scientific">Pelobates cultripes</name>
    <name type="common">Western spadefoot toad</name>
    <dbReference type="NCBI Taxonomy" id="61616"/>
    <lineage>
        <taxon>Eukaryota</taxon>
        <taxon>Metazoa</taxon>
        <taxon>Chordata</taxon>
        <taxon>Craniata</taxon>
        <taxon>Vertebrata</taxon>
        <taxon>Euteleostomi</taxon>
        <taxon>Amphibia</taxon>
        <taxon>Batrachia</taxon>
        <taxon>Anura</taxon>
        <taxon>Pelobatoidea</taxon>
        <taxon>Pelobatidae</taxon>
        <taxon>Pelobates</taxon>
    </lineage>
</organism>
<comment type="subcellular location">
    <subcellularLocation>
        <location evidence="1">Cell membrane</location>
        <topology evidence="1">Single-pass type I membrane protein</topology>
    </subcellularLocation>
</comment>
<comment type="similarity">
    <text evidence="2">Belongs to the Toll-like receptor family.</text>
</comment>
<dbReference type="GO" id="GO:0006954">
    <property type="term" value="P:inflammatory response"/>
    <property type="evidence" value="ECO:0007669"/>
    <property type="project" value="UniProtKB-KW"/>
</dbReference>
<evidence type="ECO:0000256" key="16">
    <source>
        <dbReference type="SAM" id="SignalP"/>
    </source>
</evidence>
<dbReference type="GO" id="GO:0045087">
    <property type="term" value="P:innate immune response"/>
    <property type="evidence" value="ECO:0007669"/>
    <property type="project" value="UniProtKB-KW"/>
</dbReference>
<dbReference type="InterPro" id="IPR032675">
    <property type="entry name" value="LRR_dom_sf"/>
</dbReference>
<keyword evidence="19" id="KW-1185">Reference proteome</keyword>
<dbReference type="GO" id="GO:0032497">
    <property type="term" value="P:detection of lipopolysaccharide"/>
    <property type="evidence" value="ECO:0007669"/>
    <property type="project" value="TreeGrafter"/>
</dbReference>
<dbReference type="Proteomes" id="UP001295444">
    <property type="component" value="Chromosome 05"/>
</dbReference>
<evidence type="ECO:0000256" key="3">
    <source>
        <dbReference type="ARBA" id="ARBA00022475"/>
    </source>
</evidence>
<evidence type="ECO:0000256" key="5">
    <source>
        <dbReference type="ARBA" id="ARBA00022614"/>
    </source>
</evidence>
<evidence type="ECO:0000256" key="10">
    <source>
        <dbReference type="ARBA" id="ARBA00022989"/>
    </source>
</evidence>
<dbReference type="GO" id="GO:0001875">
    <property type="term" value="F:lipopolysaccharide immune receptor activity"/>
    <property type="evidence" value="ECO:0007669"/>
    <property type="project" value="TreeGrafter"/>
</dbReference>
<evidence type="ECO:0000256" key="11">
    <source>
        <dbReference type="ARBA" id="ARBA00023136"/>
    </source>
</evidence>
<keyword evidence="4" id="KW-0399">Innate immunity</keyword>
<evidence type="ECO:0000313" key="18">
    <source>
        <dbReference type="EMBL" id="CAH2296230.1"/>
    </source>
</evidence>
<feature type="transmembrane region" description="Helical" evidence="15">
    <location>
        <begin position="642"/>
        <end position="665"/>
    </location>
</feature>
<dbReference type="SMART" id="SM00369">
    <property type="entry name" value="LRR_TYP"/>
    <property type="match status" value="4"/>
</dbReference>
<dbReference type="EMBL" id="OW240916">
    <property type="protein sequence ID" value="CAH2296230.1"/>
    <property type="molecule type" value="Genomic_DNA"/>
</dbReference>
<dbReference type="Gene3D" id="3.80.10.10">
    <property type="entry name" value="Ribonuclease Inhibitor"/>
    <property type="match status" value="1"/>
</dbReference>
<keyword evidence="14" id="KW-0395">Inflammatory response</keyword>
<evidence type="ECO:0000256" key="13">
    <source>
        <dbReference type="ARBA" id="ARBA00023180"/>
    </source>
</evidence>
<evidence type="ECO:0000256" key="15">
    <source>
        <dbReference type="SAM" id="Phobius"/>
    </source>
</evidence>
<accession>A0AAD1W6U1</accession>
<feature type="chain" id="PRO_5042130139" evidence="16">
    <location>
        <begin position="31"/>
        <end position="673"/>
    </location>
</feature>
<evidence type="ECO:0000256" key="6">
    <source>
        <dbReference type="ARBA" id="ARBA00022692"/>
    </source>
</evidence>
<protein>
    <submittedName>
        <fullName evidence="18">CD180 antigen</fullName>
    </submittedName>
</protein>
<dbReference type="GO" id="GO:0005886">
    <property type="term" value="C:plasma membrane"/>
    <property type="evidence" value="ECO:0007669"/>
    <property type="project" value="UniProtKB-SubCell"/>
</dbReference>